<evidence type="ECO:0008006" key="4">
    <source>
        <dbReference type="Google" id="ProtNLM"/>
    </source>
</evidence>
<feature type="transmembrane region" description="Helical" evidence="1">
    <location>
        <begin position="6"/>
        <end position="24"/>
    </location>
</feature>
<dbReference type="RefSeq" id="WP_253771722.1">
    <property type="nucleotide sequence ID" value="NZ_BAAAVE010000006.1"/>
</dbReference>
<evidence type="ECO:0000313" key="3">
    <source>
        <dbReference type="Proteomes" id="UP001320766"/>
    </source>
</evidence>
<comment type="caution">
    <text evidence="2">The sequence shown here is derived from an EMBL/GenBank/DDBJ whole genome shotgun (WGS) entry which is preliminary data.</text>
</comment>
<evidence type="ECO:0000256" key="1">
    <source>
        <dbReference type="SAM" id="Phobius"/>
    </source>
</evidence>
<accession>A0ABT1K2H7</accession>
<gene>
    <name evidence="2" type="ORF">HD595_004319</name>
</gene>
<keyword evidence="3" id="KW-1185">Reference proteome</keyword>
<protein>
    <recommendedName>
        <fullName evidence="4">DUF5134 domain-containing protein</fullName>
    </recommendedName>
</protein>
<keyword evidence="1" id="KW-0472">Membrane</keyword>
<sequence>MAVAALVTWILTALGGFSMLGMWISRGGPRTRESRLPAPVVFGHLLLAATGLVLRIHRARATSTAPERAIPVVAVAGHGVPAVATLVLVLLTTVSGG</sequence>
<name>A0ABT1K2H7_9ACTN</name>
<feature type="transmembrane region" description="Helical" evidence="1">
    <location>
        <begin position="69"/>
        <end position="91"/>
    </location>
</feature>
<feature type="transmembrane region" description="Helical" evidence="1">
    <location>
        <begin position="36"/>
        <end position="57"/>
    </location>
</feature>
<organism evidence="2 3">
    <name type="scientific">Nonomuraea roseoviolacea subsp. carminata</name>
    <dbReference type="NCBI Taxonomy" id="160689"/>
    <lineage>
        <taxon>Bacteria</taxon>
        <taxon>Bacillati</taxon>
        <taxon>Actinomycetota</taxon>
        <taxon>Actinomycetes</taxon>
        <taxon>Streptosporangiales</taxon>
        <taxon>Streptosporangiaceae</taxon>
        <taxon>Nonomuraea</taxon>
    </lineage>
</organism>
<reference evidence="2 3" key="1">
    <citation type="submission" date="2022-06" db="EMBL/GenBank/DDBJ databases">
        <title>Sequencing the genomes of 1000 actinobacteria strains.</title>
        <authorList>
            <person name="Klenk H.-P."/>
        </authorList>
    </citation>
    <scope>NUCLEOTIDE SEQUENCE [LARGE SCALE GENOMIC DNA]</scope>
    <source>
        <strain evidence="2 3">DSM 44170</strain>
    </source>
</reference>
<dbReference type="EMBL" id="JAMZEC010000001">
    <property type="protein sequence ID" value="MCP2348197.1"/>
    <property type="molecule type" value="Genomic_DNA"/>
</dbReference>
<proteinExistence type="predicted"/>
<dbReference type="Proteomes" id="UP001320766">
    <property type="component" value="Unassembled WGS sequence"/>
</dbReference>
<keyword evidence="1" id="KW-1133">Transmembrane helix</keyword>
<keyword evidence="1" id="KW-0812">Transmembrane</keyword>
<evidence type="ECO:0000313" key="2">
    <source>
        <dbReference type="EMBL" id="MCP2348197.1"/>
    </source>
</evidence>